<sequence length="2298" mass="255522">MIISHLQTVLTAALFILPTTSSQSTIITCPSVGGTQVITASTSASTLVQIPVISNTNDVTLLCTLIRSDQDGSNRVPVARSYGARWEASAGHYAKTGSGLGMNCFHDVPTPYCEFTLPPVDESQQYVLETYQHSITKEAEAARFLEQATFGTTKEDLQALMATDNNFTQWVYDQMYNIPMSSHREFYRKRTNPKFEFPQDVGTIGPTPCEKFSRWRKYSLTSRDTIQGRRTAWNKFLTITQSEGIVGYIWKVDGQFRTITKEQPRFTDGTLLELGTRYRIPDPDGISFKQDCVGCLVPIGDFTGYIVQHYLVNPPVSIDGVEGRSNELFPYRVVNLPPFKSSDFITIENPSRYHHVFAQWIHADENGLLNTTSLQDTDQCDGHPNFWQPLPVNNRDAPPGALPSVFGRSVDASTGEVHIFAFDPHLALRENTVENPLEDGGGDLVMKTNGPVAGAQTLCQNAEMNFLNEKNCKLSYSESACMPNSLPKRVIVLDQANQVSISNMTGRKIFTVTGFSLTDIDPDTGVHYVTPPCRPGSRTSRWIRNDDVAACENSANLGAESIETFRDIIDAASIGMTDQYYNPKFVDVTRNVLECDLEDMHKYHLGAVEASDGSCWIHSHPYERSVFDLTILDPSEYTVVGNAVAAISSELLYKRILASDRLMYPLLGKYGDHVELDGNEWSLLNDENVQKKHQLDFNPSKRAVLVCGSPGEVASDPFHGDQGFDVVMPESAGYRSTSIFQLAAQKHTIWAHLALHAKDQLRQRVAFALSQIIAVGLITVNGSRVFLEKTEPHLELYDQFVRNGFGSYRDLMREFSYNVLMAEWLSFVENKSLQWNINNGNGPNYPDENFAREIMQLFSIGLYRINPGGSQVLTENGFPIEAYTMDDIFSYSRAWTGFVRRPVRGGASTASREWFETSSLDPMGIDPAGRDVFPKTDLSGDYIGNRVAPLCVDLPKKHHLRRGATYKLLGGSSSPVYQHDPKEWATNPDLRRIELKPSSPLYVKLCEPSSQEQCTFPSTIKLDTNLVYDDGTTLGEEFSVDTLRTVVIKYGLTSPIYYEYIRQPCVELAFFENGKKVIKGQISRSYVQRPSMCGNPYLEIATPMCSETGWSSRESEAQIFCHYQGERVTYEAAEAICRENGLEQSHPWILLGWDNGPCGQGIVEEHFRSWSNAECSVYVKIALDSGNIAIVHDPSRDYAGFKDVEPMVREDTMNFFKAYWLDDYPTREDCLSMPACYLHFDQKSCICKTTLHESEYFTKADELIDASNVFHILRNGAVDPTVFDVGVYKSIGGCGIPGLDVYSTDGADCNNFNADTILSLQFNGVTYFLKNMKSLVFLQGSEFSFRNPPHFVNMIDPAARDVIYETEAVLDSLFYHPNHPTFLAIRLIQRFGISNPSPEFVIRVSEAYKAGSYHNFGSGTYGDLGAMVAAILLDSESRAAALDMDQSHGHLREPLIKVVSFFRSMGLSYASPLHIPTLLNLYDKIGQGSYETPSVFSFFLPEFSASNMRGAELASPEAMVLQSQRVIGLIDSFYSTIKTGISNCYYYTFDGSRGDDRGGNQNFLQGICATEEGDTSLSTAHATYWPASTSSAQDIVEELRVLLTSGRLTDENKAIILSYVEKEMNGGDVAKAVRIAQELMLSTPEFHVTNTVRKQDDIRESFGYLEEPKSAYKAVVVLMMVGGLDSFNVLLPKGQCKGADQYQKYQSSRGPAHAVPLSRLASIYAHGSNQTCLEYGVNMDFDLLAELYNNKELLFLANTGVLSKPMDRADWLKQSSFQPFAHNIMQHEFYAGDPYNVEIGTGVFGRMLDWLKDQCGHQTAAYAVNGGEEMLTGDSSYGNSVQSLSATPPQDINSMPTLEDMYDIAKELNGLGNSSNSFFGEAFASSFSSALFDHSQMQEVASIPDFNIPSSQFPVSRIATSLRAVAQNMRSRNHRKVNREVYVVNDFGYDQHFGNGLSELLNPVNDALKQFVRELKAQGIWEDTLIVLGSDFGRSITANSNGGTDHAWGGNFFLAGGGVKGGQILGQYPDFSTDNPAWIDRGRFVPTTPWDAVNNGIAQWLGIRDENGLNYAVPNRHSFGECVLFHDSQLFRDGTCACGAGCSDPSSRLRSAPITNDMASADQMGGNLAASIIDKESIVNSFGCREPTPKEIDRATDQTTEKFFCERSSLYNAAGIIVTSSTPRWSIAKGIRLYSQNNCPECDVVSYILEGRTNDESGWTLISEGDLPWITKAPPRNALGNVIESSYEQCDTRLHLTSVDFSSNSRAFVEYRVTFSGIRDPTSKFIQFAEVEIPGLMF</sequence>
<dbReference type="SUPFAM" id="SSF53649">
    <property type="entry name" value="Alkaline phosphatase-like"/>
    <property type="match status" value="1"/>
</dbReference>
<reference evidence="2 3" key="1">
    <citation type="submission" date="2024-10" db="EMBL/GenBank/DDBJ databases">
        <title>Updated reference genomes for cyclostephanoid diatoms.</title>
        <authorList>
            <person name="Roberts W.R."/>
            <person name="Alverson A.J."/>
        </authorList>
    </citation>
    <scope>NUCLEOTIDE SEQUENCE [LARGE SCALE GENOMIC DNA]</scope>
    <source>
        <strain evidence="2 3">AJA010-31</strain>
    </source>
</reference>
<evidence type="ECO:0000313" key="2">
    <source>
        <dbReference type="EMBL" id="KAL3769012.1"/>
    </source>
</evidence>
<dbReference type="Pfam" id="PF07394">
    <property type="entry name" value="DUF1501"/>
    <property type="match status" value="1"/>
</dbReference>
<comment type="caution">
    <text evidence="2">The sequence shown here is derived from an EMBL/GenBank/DDBJ whole genome shotgun (WGS) entry which is preliminary data.</text>
</comment>
<dbReference type="InterPro" id="IPR014917">
    <property type="entry name" value="DUF1800"/>
</dbReference>
<evidence type="ECO:0008006" key="4">
    <source>
        <dbReference type="Google" id="ProtNLM"/>
    </source>
</evidence>
<protein>
    <recommendedName>
        <fullName evidence="4">DUF1501 domain-containing protein</fullName>
    </recommendedName>
</protein>
<keyword evidence="3" id="KW-1185">Reference proteome</keyword>
<dbReference type="PANTHER" id="PTHR43737">
    <property type="entry name" value="BLL7424 PROTEIN"/>
    <property type="match status" value="1"/>
</dbReference>
<proteinExistence type="predicted"/>
<feature type="chain" id="PRO_5044882153" description="DUF1501 domain-containing protein" evidence="1">
    <location>
        <begin position="23"/>
        <end position="2298"/>
    </location>
</feature>
<organism evidence="2 3">
    <name type="scientific">Cyclotella atomus</name>
    <dbReference type="NCBI Taxonomy" id="382360"/>
    <lineage>
        <taxon>Eukaryota</taxon>
        <taxon>Sar</taxon>
        <taxon>Stramenopiles</taxon>
        <taxon>Ochrophyta</taxon>
        <taxon>Bacillariophyta</taxon>
        <taxon>Coscinodiscophyceae</taxon>
        <taxon>Thalassiosirophycidae</taxon>
        <taxon>Stephanodiscales</taxon>
        <taxon>Stephanodiscaceae</taxon>
        <taxon>Cyclotella</taxon>
    </lineage>
</organism>
<feature type="signal peptide" evidence="1">
    <location>
        <begin position="1"/>
        <end position="22"/>
    </location>
</feature>
<dbReference type="EMBL" id="JALLPJ020001338">
    <property type="protein sequence ID" value="KAL3769012.1"/>
    <property type="molecule type" value="Genomic_DNA"/>
</dbReference>
<dbReference type="Proteomes" id="UP001530400">
    <property type="component" value="Unassembled WGS sequence"/>
</dbReference>
<accession>A0ABD3N386</accession>
<dbReference type="Pfam" id="PF08811">
    <property type="entry name" value="DUF1800"/>
    <property type="match status" value="2"/>
</dbReference>
<evidence type="ECO:0000256" key="1">
    <source>
        <dbReference type="SAM" id="SignalP"/>
    </source>
</evidence>
<evidence type="ECO:0000313" key="3">
    <source>
        <dbReference type="Proteomes" id="UP001530400"/>
    </source>
</evidence>
<gene>
    <name evidence="2" type="ORF">ACHAWO_006778</name>
</gene>
<dbReference type="InterPro" id="IPR017850">
    <property type="entry name" value="Alkaline_phosphatase_core_sf"/>
</dbReference>
<dbReference type="InterPro" id="IPR010869">
    <property type="entry name" value="DUF1501"/>
</dbReference>
<name>A0ABD3N386_9STRA</name>
<keyword evidence="1" id="KW-0732">Signal</keyword>
<dbReference type="PANTHER" id="PTHR43737:SF1">
    <property type="entry name" value="DUF1501 DOMAIN-CONTAINING PROTEIN"/>
    <property type="match status" value="1"/>
</dbReference>